<dbReference type="SUPFAM" id="SSF161093">
    <property type="entry name" value="MgtE membrane domain-like"/>
    <property type="match status" value="1"/>
</dbReference>
<comment type="similarity">
    <text evidence="2">Belongs to the SLC41A transporter family.</text>
</comment>
<comment type="caution">
    <text evidence="10">The sequence shown here is derived from an EMBL/GenBank/DDBJ whole genome shotgun (WGS) entry which is preliminary data.</text>
</comment>
<keyword evidence="6 8" id="KW-1133">Transmembrane helix</keyword>
<evidence type="ECO:0000256" key="2">
    <source>
        <dbReference type="ARBA" id="ARBA00009749"/>
    </source>
</evidence>
<feature type="non-terminal residue" evidence="10">
    <location>
        <position position="1"/>
    </location>
</feature>
<sequence>FVIRGIGVGHICSSNTRWLIGKEAAIGFLNGCIWAFLVATAVVLWKGDIQVGYIIAGAMFIILSIAGIAG</sequence>
<evidence type="ECO:0000256" key="5">
    <source>
        <dbReference type="ARBA" id="ARBA00022842"/>
    </source>
</evidence>
<keyword evidence="3" id="KW-0813">Transport</keyword>
<dbReference type="EMBL" id="JBAKAZ010000427">
    <property type="protein sequence ID" value="MEL0631074.1"/>
    <property type="molecule type" value="Genomic_DNA"/>
</dbReference>
<evidence type="ECO:0000256" key="3">
    <source>
        <dbReference type="ARBA" id="ARBA00022448"/>
    </source>
</evidence>
<dbReference type="Pfam" id="PF01769">
    <property type="entry name" value="MgtE"/>
    <property type="match status" value="1"/>
</dbReference>
<evidence type="ECO:0000256" key="4">
    <source>
        <dbReference type="ARBA" id="ARBA00022692"/>
    </source>
</evidence>
<accession>A0ABU9GUS6</accession>
<evidence type="ECO:0000256" key="8">
    <source>
        <dbReference type="SAM" id="Phobius"/>
    </source>
</evidence>
<protein>
    <submittedName>
        <fullName evidence="10">Magnesium transporter</fullName>
    </submittedName>
</protein>
<dbReference type="Gene3D" id="1.10.357.20">
    <property type="entry name" value="SLC41 divalent cation transporters, integral membrane domain"/>
    <property type="match status" value="1"/>
</dbReference>
<dbReference type="InterPro" id="IPR036739">
    <property type="entry name" value="SLC41_membr_dom_sf"/>
</dbReference>
<evidence type="ECO:0000256" key="1">
    <source>
        <dbReference type="ARBA" id="ARBA00004141"/>
    </source>
</evidence>
<feature type="non-terminal residue" evidence="10">
    <location>
        <position position="70"/>
    </location>
</feature>
<evidence type="ECO:0000256" key="6">
    <source>
        <dbReference type="ARBA" id="ARBA00022989"/>
    </source>
</evidence>
<keyword evidence="7 8" id="KW-0472">Membrane</keyword>
<keyword evidence="11" id="KW-1185">Reference proteome</keyword>
<reference evidence="10 11" key="1">
    <citation type="submission" date="2024-02" db="EMBL/GenBank/DDBJ databases">
        <title>Bacteria isolated from the canopy kelp, Nereocystis luetkeana.</title>
        <authorList>
            <person name="Pfister C.A."/>
            <person name="Younker I.T."/>
            <person name="Light S.H."/>
        </authorList>
    </citation>
    <scope>NUCLEOTIDE SEQUENCE [LARGE SCALE GENOMIC DNA]</scope>
    <source>
        <strain evidence="10 11">TI.1.05</strain>
    </source>
</reference>
<proteinExistence type="inferred from homology"/>
<organism evidence="10 11">
    <name type="scientific">Psychromonas aquatilis</name>
    <dbReference type="NCBI Taxonomy" id="2005072"/>
    <lineage>
        <taxon>Bacteria</taxon>
        <taxon>Pseudomonadati</taxon>
        <taxon>Pseudomonadota</taxon>
        <taxon>Gammaproteobacteria</taxon>
        <taxon>Alteromonadales</taxon>
        <taxon>Psychromonadaceae</taxon>
        <taxon>Psychromonas</taxon>
    </lineage>
</organism>
<evidence type="ECO:0000313" key="10">
    <source>
        <dbReference type="EMBL" id="MEL0631074.1"/>
    </source>
</evidence>
<dbReference type="Proteomes" id="UP001369082">
    <property type="component" value="Unassembled WGS sequence"/>
</dbReference>
<evidence type="ECO:0000313" key="11">
    <source>
        <dbReference type="Proteomes" id="UP001369082"/>
    </source>
</evidence>
<evidence type="ECO:0000259" key="9">
    <source>
        <dbReference type="Pfam" id="PF01769"/>
    </source>
</evidence>
<feature type="transmembrane region" description="Helical" evidence="8">
    <location>
        <begin position="51"/>
        <end position="69"/>
    </location>
</feature>
<name>A0ABU9GUS6_9GAMM</name>
<feature type="transmembrane region" description="Helical" evidence="8">
    <location>
        <begin position="24"/>
        <end position="45"/>
    </location>
</feature>
<dbReference type="RefSeq" id="WP_341599192.1">
    <property type="nucleotide sequence ID" value="NZ_JBAKAZ010000427.1"/>
</dbReference>
<gene>
    <name evidence="10" type="ORF">V6256_16040</name>
</gene>
<keyword evidence="5" id="KW-0460">Magnesium</keyword>
<feature type="domain" description="SLC41A/MgtE integral membrane" evidence="9">
    <location>
        <begin position="2"/>
        <end position="70"/>
    </location>
</feature>
<comment type="subcellular location">
    <subcellularLocation>
        <location evidence="1">Membrane</location>
        <topology evidence="1">Multi-pass membrane protein</topology>
    </subcellularLocation>
</comment>
<dbReference type="InterPro" id="IPR006667">
    <property type="entry name" value="SLC41_membr_dom"/>
</dbReference>
<keyword evidence="4 8" id="KW-0812">Transmembrane</keyword>
<evidence type="ECO:0000256" key="7">
    <source>
        <dbReference type="ARBA" id="ARBA00023136"/>
    </source>
</evidence>